<organism evidence="2 3">
    <name type="scientific">Zophobas morio</name>
    <dbReference type="NCBI Taxonomy" id="2755281"/>
    <lineage>
        <taxon>Eukaryota</taxon>
        <taxon>Metazoa</taxon>
        <taxon>Ecdysozoa</taxon>
        <taxon>Arthropoda</taxon>
        <taxon>Hexapoda</taxon>
        <taxon>Insecta</taxon>
        <taxon>Pterygota</taxon>
        <taxon>Neoptera</taxon>
        <taxon>Endopterygota</taxon>
        <taxon>Coleoptera</taxon>
        <taxon>Polyphaga</taxon>
        <taxon>Cucujiformia</taxon>
        <taxon>Tenebrionidae</taxon>
        <taxon>Zophobas</taxon>
    </lineage>
</organism>
<gene>
    <name evidence="2" type="ORF">Zmor_007871</name>
</gene>
<proteinExistence type="predicted"/>
<dbReference type="AlphaFoldDB" id="A0AA38ITH7"/>
<keyword evidence="3" id="KW-1185">Reference proteome</keyword>
<evidence type="ECO:0000313" key="2">
    <source>
        <dbReference type="EMBL" id="KAJ3663628.1"/>
    </source>
</evidence>
<dbReference type="Proteomes" id="UP001168821">
    <property type="component" value="Unassembled WGS sequence"/>
</dbReference>
<dbReference type="EMBL" id="JALNTZ010000002">
    <property type="protein sequence ID" value="KAJ3663628.1"/>
    <property type="molecule type" value="Genomic_DNA"/>
</dbReference>
<keyword evidence="1" id="KW-0472">Membrane</keyword>
<feature type="transmembrane region" description="Helical" evidence="1">
    <location>
        <begin position="53"/>
        <end position="74"/>
    </location>
</feature>
<name>A0AA38ITH7_9CUCU</name>
<protein>
    <submittedName>
        <fullName evidence="2">Uncharacterized protein</fullName>
    </submittedName>
</protein>
<sequence length="109" mass="12955">MSRFLILRKYSTRVTYFKIGRNFTKISDNFNKGLIECVLHHKIILSFVEGCKFFNWIFVCHLIINGVAIGITMFQLTMWCHFLVNFIHLLRMDLPLLFRFTCIVGMVMK</sequence>
<reference evidence="2" key="1">
    <citation type="journal article" date="2023" name="G3 (Bethesda)">
        <title>Whole genome assemblies of Zophobas morio and Tenebrio molitor.</title>
        <authorList>
            <person name="Kaur S."/>
            <person name="Stinson S.A."/>
            <person name="diCenzo G.C."/>
        </authorList>
    </citation>
    <scope>NUCLEOTIDE SEQUENCE</scope>
    <source>
        <strain evidence="2">QUZm001</strain>
    </source>
</reference>
<comment type="caution">
    <text evidence="2">The sequence shown here is derived from an EMBL/GenBank/DDBJ whole genome shotgun (WGS) entry which is preliminary data.</text>
</comment>
<keyword evidence="1" id="KW-1133">Transmembrane helix</keyword>
<accession>A0AA38ITH7</accession>
<keyword evidence="1" id="KW-0812">Transmembrane</keyword>
<evidence type="ECO:0000256" key="1">
    <source>
        <dbReference type="SAM" id="Phobius"/>
    </source>
</evidence>
<evidence type="ECO:0000313" key="3">
    <source>
        <dbReference type="Proteomes" id="UP001168821"/>
    </source>
</evidence>